<dbReference type="PANTHER" id="PTHR47959:SF24">
    <property type="entry name" value="ATP-DEPENDENT RNA HELICASE"/>
    <property type="match status" value="1"/>
</dbReference>
<evidence type="ECO:0000259" key="5">
    <source>
        <dbReference type="PROSITE" id="PS51194"/>
    </source>
</evidence>
<evidence type="ECO:0000256" key="3">
    <source>
        <dbReference type="ARBA" id="ARBA00022806"/>
    </source>
</evidence>
<evidence type="ECO:0000256" key="4">
    <source>
        <dbReference type="ARBA" id="ARBA00022840"/>
    </source>
</evidence>
<dbReference type="SMART" id="SM00490">
    <property type="entry name" value="HELICc"/>
    <property type="match status" value="1"/>
</dbReference>
<dbReference type="InterPro" id="IPR001650">
    <property type="entry name" value="Helicase_C-like"/>
</dbReference>
<gene>
    <name evidence="6" type="ORF">V6N11_030568</name>
</gene>
<dbReference type="CDD" id="cd18787">
    <property type="entry name" value="SF2_C_DEAD"/>
    <property type="match status" value="1"/>
</dbReference>
<comment type="caution">
    <text evidence="6">The sequence shown here is derived from an EMBL/GenBank/DDBJ whole genome shotgun (WGS) entry which is preliminary data.</text>
</comment>
<evidence type="ECO:0000313" key="7">
    <source>
        <dbReference type="Proteomes" id="UP001396334"/>
    </source>
</evidence>
<dbReference type="PROSITE" id="PS51194">
    <property type="entry name" value="HELICASE_CTER"/>
    <property type="match status" value="1"/>
</dbReference>
<protein>
    <recommendedName>
        <fullName evidence="5">Helicase C-terminal domain-containing protein</fullName>
    </recommendedName>
</protein>
<sequence>MLVDLTGEEADKGMPEKTCVVSSFLFQIELSSKYCTVDTLKQQFCFLPAKLKECYLVYILTEMPGHTTMVFTRTCHATRLLNLILQNLNISSYPISGQMTQQKRKKALEEFESGKCRVLVCTDVASRGLDIPSVDMVINYDIPRNPKDYIHRVGRTARAGRSGFAISLVNQFEVQWYLQIEESIGKKLPEYKPNEKEVKLLMEMVKESRKQSLMKLKEIEGTKKRRGGDEDDEDIERYLGVKGKPSNARNIRHWEREFQLVDNILVRTQEEMDVVKGVHARLRWFGLILNEGETKLSFKDIEAWATSASDVSYISTTEIVSKIMELKADFTKLDS</sequence>
<keyword evidence="7" id="KW-1185">Reference proteome</keyword>
<feature type="domain" description="Helicase C-terminal" evidence="5">
    <location>
        <begin position="55"/>
        <end position="199"/>
    </location>
</feature>
<organism evidence="6 7">
    <name type="scientific">Hibiscus sabdariffa</name>
    <name type="common">roselle</name>
    <dbReference type="NCBI Taxonomy" id="183260"/>
    <lineage>
        <taxon>Eukaryota</taxon>
        <taxon>Viridiplantae</taxon>
        <taxon>Streptophyta</taxon>
        <taxon>Embryophyta</taxon>
        <taxon>Tracheophyta</taxon>
        <taxon>Spermatophyta</taxon>
        <taxon>Magnoliopsida</taxon>
        <taxon>eudicotyledons</taxon>
        <taxon>Gunneridae</taxon>
        <taxon>Pentapetalae</taxon>
        <taxon>rosids</taxon>
        <taxon>malvids</taxon>
        <taxon>Malvales</taxon>
        <taxon>Malvaceae</taxon>
        <taxon>Malvoideae</taxon>
        <taxon>Hibiscus</taxon>
    </lineage>
</organism>
<keyword evidence="3" id="KW-0347">Helicase</keyword>
<dbReference type="EMBL" id="JBBPBN010000620">
    <property type="protein sequence ID" value="KAK8483799.1"/>
    <property type="molecule type" value="Genomic_DNA"/>
</dbReference>
<dbReference type="Proteomes" id="UP001396334">
    <property type="component" value="Unassembled WGS sequence"/>
</dbReference>
<proteinExistence type="predicted"/>
<dbReference type="InterPro" id="IPR050079">
    <property type="entry name" value="DEAD_box_RNA_helicase"/>
</dbReference>
<dbReference type="InterPro" id="IPR027417">
    <property type="entry name" value="P-loop_NTPase"/>
</dbReference>
<keyword evidence="2" id="KW-0378">Hydrolase</keyword>
<dbReference type="Gene3D" id="3.40.50.300">
    <property type="entry name" value="P-loop containing nucleotide triphosphate hydrolases"/>
    <property type="match status" value="1"/>
</dbReference>
<dbReference type="PANTHER" id="PTHR47959">
    <property type="entry name" value="ATP-DEPENDENT RNA HELICASE RHLE-RELATED"/>
    <property type="match status" value="1"/>
</dbReference>
<name>A0ABR1ZSX5_9ROSI</name>
<reference evidence="6 7" key="1">
    <citation type="journal article" date="2024" name="G3 (Bethesda)">
        <title>Genome assembly of Hibiscus sabdariffa L. provides insights into metabolisms of medicinal natural products.</title>
        <authorList>
            <person name="Kim T."/>
        </authorList>
    </citation>
    <scope>NUCLEOTIDE SEQUENCE [LARGE SCALE GENOMIC DNA]</scope>
    <source>
        <strain evidence="6">TK-2024</strain>
        <tissue evidence="6">Old leaves</tissue>
    </source>
</reference>
<keyword evidence="1" id="KW-0547">Nucleotide-binding</keyword>
<evidence type="ECO:0000313" key="6">
    <source>
        <dbReference type="EMBL" id="KAK8483799.1"/>
    </source>
</evidence>
<evidence type="ECO:0000256" key="1">
    <source>
        <dbReference type="ARBA" id="ARBA00022741"/>
    </source>
</evidence>
<dbReference type="Pfam" id="PF00271">
    <property type="entry name" value="Helicase_C"/>
    <property type="match status" value="1"/>
</dbReference>
<dbReference type="SUPFAM" id="SSF52540">
    <property type="entry name" value="P-loop containing nucleoside triphosphate hydrolases"/>
    <property type="match status" value="1"/>
</dbReference>
<accession>A0ABR1ZSX5</accession>
<evidence type="ECO:0000256" key="2">
    <source>
        <dbReference type="ARBA" id="ARBA00022801"/>
    </source>
</evidence>
<keyword evidence="4" id="KW-0067">ATP-binding</keyword>